<reference evidence="2" key="2">
    <citation type="submission" date="2006-05" db="EMBL/GenBank/DDBJ databases">
        <title>Sequencing of the draft genome and assembly of Desulfuromonas acetoxidans DSM 684.</title>
        <authorList>
            <consortium name="US DOE Joint Genome Institute (JGI-PGF)"/>
            <person name="Copeland A."/>
            <person name="Lucas S."/>
            <person name="Lapidus A."/>
            <person name="Barry K."/>
            <person name="Detter J.C."/>
            <person name="Glavina del Rio T."/>
            <person name="Hammon N."/>
            <person name="Israni S."/>
            <person name="Dalin E."/>
            <person name="Tice H."/>
            <person name="Bruce D."/>
            <person name="Pitluck S."/>
            <person name="Richardson P."/>
        </authorList>
    </citation>
    <scope>NUCLEOTIDE SEQUENCE [LARGE SCALE GENOMIC DNA]</scope>
    <source>
        <strain evidence="2">DSM 684</strain>
    </source>
</reference>
<keyword evidence="3" id="KW-1185">Reference proteome</keyword>
<proteinExistence type="predicted"/>
<dbReference type="Proteomes" id="UP000005695">
    <property type="component" value="Unassembled WGS sequence"/>
</dbReference>
<evidence type="ECO:0000313" key="2">
    <source>
        <dbReference type="EMBL" id="EAT16083.1"/>
    </source>
</evidence>
<organism evidence="2 3">
    <name type="scientific">Desulfuromonas acetoxidans (strain DSM 684 / 11070)</name>
    <dbReference type="NCBI Taxonomy" id="281689"/>
    <lineage>
        <taxon>Bacteria</taxon>
        <taxon>Pseudomonadati</taxon>
        <taxon>Thermodesulfobacteriota</taxon>
        <taxon>Desulfuromonadia</taxon>
        <taxon>Desulfuromonadales</taxon>
        <taxon>Desulfuromonadaceae</taxon>
        <taxon>Desulfuromonas</taxon>
    </lineage>
</organism>
<dbReference type="OrthoDB" id="6872885at2"/>
<sequence length="264" mass="29536">MKLRCPVCHCTFSLEAIVASDAGRDLLIALSQQGQLFRPLVQYIGLFRTAQRDLSYTKALKLVNEVVELGIEPDRLAIALQDTVDAIHAKRKQGTAKPFKNHNYLLSVLETVSTDQPQRWVVENGRQPGMSKSKQAAASLLEWAGDDWLKQEIGAGLARLIVLKRNGAPAADTILVTASEFERFLVKRNQTIREIDQPRIREGFEQLISSFDGWPEPKDLYANMPRRPERKNLPEGLSDEDREIAAAFFKSASEGNYGKTSGNN</sequence>
<evidence type="ECO:0000256" key="1">
    <source>
        <dbReference type="SAM" id="MobiDB-lite"/>
    </source>
</evidence>
<name>Q1K058_DESA6</name>
<dbReference type="EMBL" id="AAEW02000007">
    <property type="protein sequence ID" value="EAT16083.1"/>
    <property type="molecule type" value="Genomic_DNA"/>
</dbReference>
<dbReference type="AlphaFoldDB" id="Q1K058"/>
<feature type="region of interest" description="Disordered" evidence="1">
    <location>
        <begin position="220"/>
        <end position="239"/>
    </location>
</feature>
<evidence type="ECO:0000313" key="3">
    <source>
        <dbReference type="Proteomes" id="UP000005695"/>
    </source>
</evidence>
<dbReference type="RefSeq" id="WP_006000023.1">
    <property type="nucleotide sequence ID" value="NZ_AAEW02000007.1"/>
</dbReference>
<comment type="caution">
    <text evidence="2">The sequence shown here is derived from an EMBL/GenBank/DDBJ whole genome shotgun (WGS) entry which is preliminary data.</text>
</comment>
<accession>Q1K058</accession>
<protein>
    <submittedName>
        <fullName evidence="2">Uncharacterized protein</fullName>
    </submittedName>
</protein>
<reference evidence="2" key="1">
    <citation type="submission" date="2006-05" db="EMBL/GenBank/DDBJ databases">
        <title>Annotation of the draft genome assembly of Desulfuromonas acetoxidans DSM 684.</title>
        <authorList>
            <consortium name="US DOE Joint Genome Institute (JGI-ORNL)"/>
            <person name="Larimer F."/>
            <person name="Land M."/>
            <person name="Hauser L."/>
        </authorList>
    </citation>
    <scope>NUCLEOTIDE SEQUENCE [LARGE SCALE GENOMIC DNA]</scope>
    <source>
        <strain evidence="2">DSM 684</strain>
    </source>
</reference>
<gene>
    <name evidence="2" type="ORF">Dace_2384</name>
</gene>